<comment type="caution">
    <text evidence="5">The sequence shown here is derived from an EMBL/GenBank/DDBJ whole genome shotgun (WGS) entry which is preliminary data.</text>
</comment>
<dbReference type="SUPFAM" id="SSF54184">
    <property type="entry name" value="Penicillin-binding protein 2x (pbp-2x), c-terminal domain"/>
    <property type="match status" value="1"/>
</dbReference>
<dbReference type="GO" id="GO:0005886">
    <property type="term" value="C:plasma membrane"/>
    <property type="evidence" value="ECO:0007669"/>
    <property type="project" value="TreeGrafter"/>
</dbReference>
<dbReference type="PANTHER" id="PTHR30627:SF1">
    <property type="entry name" value="PEPTIDOGLYCAN D,D-TRANSPEPTIDASE FTSI"/>
    <property type="match status" value="1"/>
</dbReference>
<dbReference type="CDD" id="cd06575">
    <property type="entry name" value="PASTA_Pbp2x-like_2"/>
    <property type="match status" value="1"/>
</dbReference>
<evidence type="ECO:0000313" key="5">
    <source>
        <dbReference type="EMBL" id="EHO63139.1"/>
    </source>
</evidence>
<protein>
    <recommendedName>
        <fullName evidence="4">PASTA domain-containing protein</fullName>
    </recommendedName>
</protein>
<comment type="subcellular location">
    <subcellularLocation>
        <location evidence="1">Membrane</location>
    </subcellularLocation>
</comment>
<evidence type="ECO:0000313" key="6">
    <source>
        <dbReference type="Proteomes" id="UP000003277"/>
    </source>
</evidence>
<keyword evidence="3" id="KW-0472">Membrane</keyword>
<dbReference type="eggNOG" id="COG0768">
    <property type="taxonomic scope" value="Bacteria"/>
</dbReference>
<comment type="similarity">
    <text evidence="2">Belongs to the transpeptidase family.</text>
</comment>
<dbReference type="Pfam" id="PF03793">
    <property type="entry name" value="PASTA"/>
    <property type="match status" value="1"/>
</dbReference>
<gene>
    <name evidence="5" type="ORF">HMPREF9453_00919</name>
</gene>
<dbReference type="PROSITE" id="PS51178">
    <property type="entry name" value="PASTA"/>
    <property type="match status" value="1"/>
</dbReference>
<dbReference type="Proteomes" id="UP000003277">
    <property type="component" value="Unassembled WGS sequence"/>
</dbReference>
<dbReference type="Gene3D" id="3.90.1310.10">
    <property type="entry name" value="Penicillin-binding protein 2a (Domain 2)"/>
    <property type="match status" value="1"/>
</dbReference>
<dbReference type="Pfam" id="PF00905">
    <property type="entry name" value="Transpeptidase"/>
    <property type="match status" value="1"/>
</dbReference>
<dbReference type="InterPro" id="IPR005543">
    <property type="entry name" value="PASTA_dom"/>
</dbReference>
<keyword evidence="6" id="KW-1185">Reference proteome</keyword>
<dbReference type="SUPFAM" id="SSF56601">
    <property type="entry name" value="beta-lactamase/transpeptidase-like"/>
    <property type="match status" value="1"/>
</dbReference>
<dbReference type="GO" id="GO:0008658">
    <property type="term" value="F:penicillin binding"/>
    <property type="evidence" value="ECO:0007669"/>
    <property type="project" value="InterPro"/>
</dbReference>
<dbReference type="Gene3D" id="1.10.150.770">
    <property type="match status" value="1"/>
</dbReference>
<dbReference type="InterPro" id="IPR036138">
    <property type="entry name" value="PBP_dimer_sf"/>
</dbReference>
<dbReference type="Gene3D" id="3.40.710.10">
    <property type="entry name" value="DD-peptidase/beta-lactamase superfamily"/>
    <property type="match status" value="1"/>
</dbReference>
<dbReference type="RefSeq" id="WP_008859415.1">
    <property type="nucleotide sequence ID" value="NZ_JH591187.1"/>
</dbReference>
<sequence>MKKELPRNRMRKRSVRLSFILCIIGGLLLLRLMWVQIIEGHHYEEMALNQTEGVQTLYSPRGTIYDRNGRELAFSIMVKSFYADPGTMNVSPEEAAKELAPLLHQKEGDLVKDLSQDSRFVWLERVMDPEDSDKVIALIKEKKWKGFGFFDESRRFYPNDSMAANVLGFVGLDDKGLDGLEMALDELIRGGANKQHILTDARGNPILKSAMAPYRAKKEKSVYLTIDQNIQFYAERALDRAMTSTHASGGIIIVMDPKTGAILALGNRPTYDPNHYDKATEAEFKNRAVVDIYEPGSTFKPIIASAALAAGTYDTERVWHDPGAVWASGHAIRNWNDESYGDVRLVDILKFSINTGFAHVGLLTGGETLTRYAKAFGFGKPTGIELPGEGSGILFEPKDMRPIDVATMSIGQGIAVTPLQMVQAYSAIANGGKMVKPHIIQSIKNADGSDYKVTPVEYSGDPISKKVADDVKDMMEKEVSEGGGANARVPGYHMAGKTGTAQKLDPVNGGYLKGQYIASFCGFGPTEDARAICLVVLDTPKGTYYGGQVAAPVFKEAMTQIMRYLKIPTLDDQTIHAKPQDKPIELYKPSLPPENAREFRLPSFTGWSMRDVGEWLTRAGLGFQPEGSGYADKQEPGIGSRVKRGDNVKVHFSHHD</sequence>
<evidence type="ECO:0000256" key="1">
    <source>
        <dbReference type="ARBA" id="ARBA00004370"/>
    </source>
</evidence>
<dbReference type="AlphaFoldDB" id="H1CZY1"/>
<dbReference type="STRING" id="742743.HMPREF9453_00919"/>
<dbReference type="InterPro" id="IPR001460">
    <property type="entry name" value="PCN-bd_Tpept"/>
</dbReference>
<proteinExistence type="inferred from homology"/>
<dbReference type="PATRIC" id="fig|742743.3.peg.940"/>
<dbReference type="Pfam" id="PF03717">
    <property type="entry name" value="PBP_dimer"/>
    <property type="match status" value="1"/>
</dbReference>
<dbReference type="EMBL" id="ADLT01000020">
    <property type="protein sequence ID" value="EHO63139.1"/>
    <property type="molecule type" value="Genomic_DNA"/>
</dbReference>
<reference evidence="5 6" key="1">
    <citation type="submission" date="2011-11" db="EMBL/GenBank/DDBJ databases">
        <title>The Genome Sequence of Dialister succinatiphilus YIT 11850.</title>
        <authorList>
            <consortium name="The Broad Institute Genome Sequencing Platform"/>
            <person name="Earl A."/>
            <person name="Ward D."/>
            <person name="Feldgarden M."/>
            <person name="Gevers D."/>
            <person name="Morotomi M."/>
            <person name="Young S.K."/>
            <person name="Zeng Q."/>
            <person name="Gargeya S."/>
            <person name="Fitzgerald M."/>
            <person name="Haas B."/>
            <person name="Abouelleil A."/>
            <person name="Alvarado L."/>
            <person name="Arachchi H.M."/>
            <person name="Berlin A."/>
            <person name="Brown A."/>
            <person name="Chapman S.B."/>
            <person name="Dunbar C."/>
            <person name="Gearin G."/>
            <person name="Goldberg J."/>
            <person name="Griggs A."/>
            <person name="Gujja S."/>
            <person name="Heiman D."/>
            <person name="Howarth C."/>
            <person name="Lui A."/>
            <person name="MacDonald P.J.P."/>
            <person name="Montmayeur A."/>
            <person name="Murphy C."/>
            <person name="Neiman D."/>
            <person name="Pearson M."/>
            <person name="Priest M."/>
            <person name="Roberts A."/>
            <person name="Saif S."/>
            <person name="Shea T."/>
            <person name="Sisk P."/>
            <person name="Stolte C."/>
            <person name="Sykes S."/>
            <person name="Wortman J."/>
            <person name="Nusbaum C."/>
            <person name="Birren B."/>
        </authorList>
    </citation>
    <scope>NUCLEOTIDE SEQUENCE [LARGE SCALE GENOMIC DNA]</scope>
    <source>
        <strain evidence="5 6">YIT 11850</strain>
    </source>
</reference>
<name>H1CZY1_9FIRM</name>
<evidence type="ECO:0000259" key="4">
    <source>
        <dbReference type="PROSITE" id="PS51178"/>
    </source>
</evidence>
<dbReference type="SUPFAM" id="SSF56519">
    <property type="entry name" value="Penicillin binding protein dimerisation domain"/>
    <property type="match status" value="1"/>
</dbReference>
<dbReference type="PANTHER" id="PTHR30627">
    <property type="entry name" value="PEPTIDOGLYCAN D,D-TRANSPEPTIDASE"/>
    <property type="match status" value="1"/>
</dbReference>
<dbReference type="GO" id="GO:0071555">
    <property type="term" value="P:cell wall organization"/>
    <property type="evidence" value="ECO:0007669"/>
    <property type="project" value="TreeGrafter"/>
</dbReference>
<dbReference type="InterPro" id="IPR005311">
    <property type="entry name" value="PBP_dimer"/>
</dbReference>
<feature type="domain" description="PASTA" evidence="4">
    <location>
        <begin position="595"/>
        <end position="654"/>
    </location>
</feature>
<evidence type="ECO:0000256" key="3">
    <source>
        <dbReference type="ARBA" id="ARBA00023136"/>
    </source>
</evidence>
<dbReference type="InterPro" id="IPR012338">
    <property type="entry name" value="Beta-lactam/transpept-like"/>
</dbReference>
<dbReference type="Gene3D" id="3.30.450.330">
    <property type="match status" value="1"/>
</dbReference>
<organism evidence="5 6">
    <name type="scientific">Dialister succinatiphilus YIT 11850</name>
    <dbReference type="NCBI Taxonomy" id="742743"/>
    <lineage>
        <taxon>Bacteria</taxon>
        <taxon>Bacillati</taxon>
        <taxon>Bacillota</taxon>
        <taxon>Negativicutes</taxon>
        <taxon>Veillonellales</taxon>
        <taxon>Veillonellaceae</taxon>
        <taxon>Dialister</taxon>
    </lineage>
</organism>
<evidence type="ECO:0000256" key="2">
    <source>
        <dbReference type="ARBA" id="ARBA00007171"/>
    </source>
</evidence>
<dbReference type="OrthoDB" id="9770103at2"/>
<dbReference type="InterPro" id="IPR050515">
    <property type="entry name" value="Beta-lactam/transpept"/>
</dbReference>
<accession>H1CZY1</accession>
<dbReference type="HOGENOM" id="CLU_009289_6_0_9"/>
<dbReference type="GeneID" id="98911945"/>